<dbReference type="PANTHER" id="PTHR34568:SF1">
    <property type="entry name" value="DNA BINDING PROTEIN"/>
    <property type="match status" value="1"/>
</dbReference>
<dbReference type="InterPro" id="IPR058942">
    <property type="entry name" value="AT3G52170-like"/>
</dbReference>
<sequence length="499" mass="54336">MQAAPGSVSWAASQPSVLGRCGGGAPSASLKWTAGGVGGGECRVRGRDVVVPRSCARAQEKRLPRVRKSKEERREMVESFIKSYRVSNEGKFPSINLTHKEVGGSYYIVREIMRDIIQENRVLGPGGLDAMTLSFEDCADSSKSSMKLELGQDSIEILDMSGSEVSKSHVPEISSTDESFPLQGNAISNHRLLGSSNILEVGVLNSVVQNGSVADAIFMETNLGKQDEVPSRGSIEFDLNTSEEQARLFAQVSDSDEEVTLNNQADAQDGTTNSGTDRVILPLESFAVYENNASLLRDHETLPDDNHDGSTDRVADDASLLAATNGVQAKQASLHEHDASTRSVLIDNAQSLDDQFSTTVSTDPINGFKLETEIATKTVETSQVHRLQDEFEQPLVDASYDGQENSDSPVSHPALDTKGLLHTEDQHNVVQVDESEFKNSTSGITKEEVHAADFRHEQGINTTMAISSRTLKAQQKKDDNLFWLVLRAFVVAISKIWAK</sequence>
<dbReference type="AlphaFoldDB" id="B6SWQ9"/>
<dbReference type="InterPro" id="IPR058941">
    <property type="entry name" value="HTH_AT3G52170-like"/>
</dbReference>
<reference evidence="2" key="1">
    <citation type="journal article" date="2009" name="Plant Mol. Biol.">
        <title>Insights into corn genes derived from large-scale cDNA sequencing.</title>
        <authorList>
            <person name="Alexandrov N.N."/>
            <person name="Brover V.V."/>
            <person name="Freidin S."/>
            <person name="Troukhan M.E."/>
            <person name="Tatarinova T.V."/>
            <person name="Zhang H."/>
            <person name="Swaller T.J."/>
            <person name="Lu Y.P."/>
            <person name="Bouck J."/>
            <person name="Flavell R.B."/>
            <person name="Feldmann K.A."/>
        </authorList>
    </citation>
    <scope>NUCLEOTIDE SEQUENCE</scope>
</reference>
<dbReference type="ExpressionAtlas" id="B6SWQ9">
    <property type="expression patterns" value="baseline and differential"/>
</dbReference>
<evidence type="ECO:0000313" key="2">
    <source>
        <dbReference type="EMBL" id="ACG29292.1"/>
    </source>
</evidence>
<protein>
    <recommendedName>
        <fullName evidence="1">AT3G52170-like helix-turn-helix domain-containing protein</fullName>
    </recommendedName>
</protein>
<feature type="domain" description="AT3G52170-like helix-turn-helix" evidence="1">
    <location>
        <begin position="69"/>
        <end position="117"/>
    </location>
</feature>
<dbReference type="PANTHER" id="PTHR34568">
    <property type="entry name" value="RRM DOMAIN-CONTAINING PROTEIN"/>
    <property type="match status" value="1"/>
</dbReference>
<evidence type="ECO:0000259" key="1">
    <source>
        <dbReference type="Pfam" id="PF25896"/>
    </source>
</evidence>
<name>B6SWQ9_MAIZE</name>
<proteinExistence type="evidence at transcript level"/>
<organism evidence="2">
    <name type="scientific">Zea mays</name>
    <name type="common">Maize</name>
    <dbReference type="NCBI Taxonomy" id="4577"/>
    <lineage>
        <taxon>Eukaryota</taxon>
        <taxon>Viridiplantae</taxon>
        <taxon>Streptophyta</taxon>
        <taxon>Embryophyta</taxon>
        <taxon>Tracheophyta</taxon>
        <taxon>Spermatophyta</taxon>
        <taxon>Magnoliopsida</taxon>
        <taxon>Liliopsida</taxon>
        <taxon>Poales</taxon>
        <taxon>Poaceae</taxon>
        <taxon>PACMAD clade</taxon>
        <taxon>Panicoideae</taxon>
        <taxon>Andropogonodae</taxon>
        <taxon>Andropogoneae</taxon>
        <taxon>Tripsacinae</taxon>
        <taxon>Zea</taxon>
    </lineage>
</organism>
<dbReference type="EMBL" id="EU957174">
    <property type="protein sequence ID" value="ACG29292.1"/>
    <property type="molecule type" value="mRNA"/>
</dbReference>
<accession>B6SWQ9</accession>
<dbReference type="Pfam" id="PF25896">
    <property type="entry name" value="HTH_AT3G52170"/>
    <property type="match status" value="1"/>
</dbReference>